<feature type="compositionally biased region" description="Polar residues" evidence="1">
    <location>
        <begin position="1"/>
        <end position="12"/>
    </location>
</feature>
<feature type="region of interest" description="Disordered" evidence="1">
    <location>
        <begin position="1"/>
        <end position="31"/>
    </location>
</feature>
<organism evidence="2 3">
    <name type="scientific">Araneus ventricosus</name>
    <name type="common">Orbweaver spider</name>
    <name type="synonym">Epeira ventricosa</name>
    <dbReference type="NCBI Taxonomy" id="182803"/>
    <lineage>
        <taxon>Eukaryota</taxon>
        <taxon>Metazoa</taxon>
        <taxon>Ecdysozoa</taxon>
        <taxon>Arthropoda</taxon>
        <taxon>Chelicerata</taxon>
        <taxon>Arachnida</taxon>
        <taxon>Araneae</taxon>
        <taxon>Araneomorphae</taxon>
        <taxon>Entelegynae</taxon>
        <taxon>Araneoidea</taxon>
        <taxon>Araneidae</taxon>
        <taxon>Araneus</taxon>
    </lineage>
</organism>
<evidence type="ECO:0000313" key="2">
    <source>
        <dbReference type="EMBL" id="GBL72094.1"/>
    </source>
</evidence>
<evidence type="ECO:0000256" key="1">
    <source>
        <dbReference type="SAM" id="MobiDB-lite"/>
    </source>
</evidence>
<dbReference type="EMBL" id="BGPR01000001">
    <property type="protein sequence ID" value="GBL72094.1"/>
    <property type="molecule type" value="Genomic_DNA"/>
</dbReference>
<sequence>MPQPFSQESCNQGRGDHLNDGCHDSNVKTQGRVPMAIPQEEPPVIGVEATQPHTITIPTREAGTRLLSRRLLIRIHVVPPPGGKL</sequence>
<name>A0A4Y1ZZ25_ARAVE</name>
<feature type="compositionally biased region" description="Basic and acidic residues" evidence="1">
    <location>
        <begin position="14"/>
        <end position="26"/>
    </location>
</feature>
<reference evidence="2 3" key="1">
    <citation type="journal article" date="2019" name="Sci. Rep.">
        <title>Orb-weaving spider Araneus ventricosus genome elucidates the spidroin gene catalogue.</title>
        <authorList>
            <person name="Kono N."/>
            <person name="Nakamura H."/>
            <person name="Ohtoshi R."/>
            <person name="Moran D.A.P."/>
            <person name="Shinohara A."/>
            <person name="Yoshida Y."/>
            <person name="Fujiwara M."/>
            <person name="Mori M."/>
            <person name="Tomita M."/>
            <person name="Arakawa K."/>
        </authorList>
    </citation>
    <scope>NUCLEOTIDE SEQUENCE [LARGE SCALE GENOMIC DNA]</scope>
</reference>
<comment type="caution">
    <text evidence="2">The sequence shown here is derived from an EMBL/GenBank/DDBJ whole genome shotgun (WGS) entry which is preliminary data.</text>
</comment>
<keyword evidence="3" id="KW-1185">Reference proteome</keyword>
<accession>A0A4Y1ZZ25</accession>
<protein>
    <submittedName>
        <fullName evidence="2">Uncharacterized protein</fullName>
    </submittedName>
</protein>
<evidence type="ECO:0000313" key="3">
    <source>
        <dbReference type="Proteomes" id="UP000499080"/>
    </source>
</evidence>
<proteinExistence type="predicted"/>
<dbReference type="AlphaFoldDB" id="A0A4Y1ZZ25"/>
<dbReference type="Proteomes" id="UP000499080">
    <property type="component" value="Unassembled WGS sequence"/>
</dbReference>
<gene>
    <name evidence="2" type="ORF">AVEN_115104_1</name>
</gene>